<evidence type="ECO:0000313" key="6">
    <source>
        <dbReference type="Proteomes" id="UP000886657"/>
    </source>
</evidence>
<keyword evidence="3 5" id="KW-0067">ATP-binding</keyword>
<dbReference type="Pfam" id="PF00005">
    <property type="entry name" value="ABC_tran"/>
    <property type="match status" value="1"/>
</dbReference>
<dbReference type="SUPFAM" id="SSF52540">
    <property type="entry name" value="P-loop containing nucleoside triphosphate hydrolases"/>
    <property type="match status" value="1"/>
</dbReference>
<evidence type="ECO:0000256" key="2">
    <source>
        <dbReference type="ARBA" id="ARBA00022741"/>
    </source>
</evidence>
<dbReference type="GO" id="GO:0005524">
    <property type="term" value="F:ATP binding"/>
    <property type="evidence" value="ECO:0007669"/>
    <property type="project" value="UniProtKB-KW"/>
</dbReference>
<evidence type="ECO:0000313" key="5">
    <source>
        <dbReference type="EMBL" id="MBK9795429.1"/>
    </source>
</evidence>
<comment type="caution">
    <text evidence="5">The sequence shown here is derived from an EMBL/GenBank/DDBJ whole genome shotgun (WGS) entry which is preliminary data.</text>
</comment>
<accession>A0A9D7SD77</accession>
<dbReference type="GO" id="GO:0022857">
    <property type="term" value="F:transmembrane transporter activity"/>
    <property type="evidence" value="ECO:0007669"/>
    <property type="project" value="TreeGrafter"/>
</dbReference>
<reference evidence="5" key="1">
    <citation type="submission" date="2020-10" db="EMBL/GenBank/DDBJ databases">
        <title>Connecting structure to function with the recovery of over 1000 high-quality activated sludge metagenome-assembled genomes encoding full-length rRNA genes using long-read sequencing.</title>
        <authorList>
            <person name="Singleton C.M."/>
            <person name="Petriglieri F."/>
            <person name="Kristensen J.M."/>
            <person name="Kirkegaard R.H."/>
            <person name="Michaelsen T.Y."/>
            <person name="Andersen M.H."/>
            <person name="Karst S.M."/>
            <person name="Dueholm M.S."/>
            <person name="Nielsen P.H."/>
            <person name="Albertsen M."/>
        </authorList>
    </citation>
    <scope>NUCLEOTIDE SEQUENCE</scope>
    <source>
        <strain evidence="5">Skiv_18-Q3-R9-52_MAXAC.067</strain>
    </source>
</reference>
<gene>
    <name evidence="5" type="ORF">IPP58_02830</name>
</gene>
<dbReference type="PROSITE" id="PS50893">
    <property type="entry name" value="ABC_TRANSPORTER_2"/>
    <property type="match status" value="1"/>
</dbReference>
<dbReference type="PANTHER" id="PTHR24220">
    <property type="entry name" value="IMPORT ATP-BINDING PROTEIN"/>
    <property type="match status" value="1"/>
</dbReference>
<keyword evidence="2" id="KW-0547">Nucleotide-binding</keyword>
<dbReference type="AlphaFoldDB" id="A0A9D7SD77"/>
<dbReference type="SMART" id="SM00382">
    <property type="entry name" value="AAA"/>
    <property type="match status" value="1"/>
</dbReference>
<dbReference type="Proteomes" id="UP000886657">
    <property type="component" value="Unassembled WGS sequence"/>
</dbReference>
<feature type="domain" description="ABC transporter" evidence="4">
    <location>
        <begin position="2"/>
        <end position="222"/>
    </location>
</feature>
<dbReference type="InterPro" id="IPR017871">
    <property type="entry name" value="ABC_transporter-like_CS"/>
</dbReference>
<proteinExistence type="predicted"/>
<name>A0A9D7SD77_9BACT</name>
<dbReference type="InterPro" id="IPR015854">
    <property type="entry name" value="ABC_transpr_LolD-like"/>
</dbReference>
<dbReference type="CDD" id="cd03255">
    <property type="entry name" value="ABC_MJ0796_LolCDE_FtsE"/>
    <property type="match status" value="1"/>
</dbReference>
<dbReference type="InterPro" id="IPR027417">
    <property type="entry name" value="P-loop_NTPase"/>
</dbReference>
<protein>
    <submittedName>
        <fullName evidence="5">ABC transporter ATP-binding protein</fullName>
    </submittedName>
</protein>
<evidence type="ECO:0000259" key="4">
    <source>
        <dbReference type="PROSITE" id="PS50893"/>
    </source>
</evidence>
<sequence>MISIRSVSRTFVSPSGEILRVLQDVSLDIPAGASAAIQGPSGSGKSTLLGLMAGLDQPTSGEVIVAGQSLTGLSEAALSRFRAQNLGFVFQAYHLLPHFSALQNVVIAAEIAGLADAQAKALDALARVDLRDRAEHLPAMLSGGECQRVALARAIVARPPILLCDEPTGSLDPVNADRVFDLLLELQRDLGATLVLVTHDAVLAGRLGLHIALERGRVTPGAA</sequence>
<dbReference type="GO" id="GO:0016887">
    <property type="term" value="F:ATP hydrolysis activity"/>
    <property type="evidence" value="ECO:0007669"/>
    <property type="project" value="InterPro"/>
</dbReference>
<keyword evidence="1" id="KW-0813">Transport</keyword>
<dbReference type="InterPro" id="IPR003593">
    <property type="entry name" value="AAA+_ATPase"/>
</dbReference>
<dbReference type="InterPro" id="IPR017911">
    <property type="entry name" value="MacB-like_ATP-bd"/>
</dbReference>
<dbReference type="PROSITE" id="PS00211">
    <property type="entry name" value="ABC_TRANSPORTER_1"/>
    <property type="match status" value="1"/>
</dbReference>
<evidence type="ECO:0000256" key="1">
    <source>
        <dbReference type="ARBA" id="ARBA00022448"/>
    </source>
</evidence>
<evidence type="ECO:0000256" key="3">
    <source>
        <dbReference type="ARBA" id="ARBA00022840"/>
    </source>
</evidence>
<dbReference type="GO" id="GO:0005886">
    <property type="term" value="C:plasma membrane"/>
    <property type="evidence" value="ECO:0007669"/>
    <property type="project" value="TreeGrafter"/>
</dbReference>
<dbReference type="EMBL" id="JADKIO010000005">
    <property type="protein sequence ID" value="MBK9795429.1"/>
    <property type="molecule type" value="Genomic_DNA"/>
</dbReference>
<dbReference type="Gene3D" id="3.40.50.300">
    <property type="entry name" value="P-loop containing nucleotide triphosphate hydrolases"/>
    <property type="match status" value="1"/>
</dbReference>
<organism evidence="5 6">
    <name type="scientific">Candidatus Geothrix skivensis</name>
    <dbReference type="NCBI Taxonomy" id="2954439"/>
    <lineage>
        <taxon>Bacteria</taxon>
        <taxon>Pseudomonadati</taxon>
        <taxon>Acidobacteriota</taxon>
        <taxon>Holophagae</taxon>
        <taxon>Holophagales</taxon>
        <taxon>Holophagaceae</taxon>
        <taxon>Geothrix</taxon>
    </lineage>
</organism>
<dbReference type="InterPro" id="IPR003439">
    <property type="entry name" value="ABC_transporter-like_ATP-bd"/>
</dbReference>